<protein>
    <submittedName>
        <fullName evidence="2">Uncharacterized protein</fullName>
    </submittedName>
</protein>
<keyword evidence="3" id="KW-1185">Reference proteome</keyword>
<evidence type="ECO:0000313" key="3">
    <source>
        <dbReference type="Proteomes" id="UP001165430"/>
    </source>
</evidence>
<dbReference type="EMBL" id="JAKZGO010000001">
    <property type="protein sequence ID" value="MCH7411919.1"/>
    <property type="molecule type" value="Genomic_DNA"/>
</dbReference>
<evidence type="ECO:0000256" key="1">
    <source>
        <dbReference type="SAM" id="Coils"/>
    </source>
</evidence>
<evidence type="ECO:0000313" key="2">
    <source>
        <dbReference type="EMBL" id="MCH7411919.1"/>
    </source>
</evidence>
<proteinExistence type="predicted"/>
<accession>A0ABS9V671</accession>
<sequence length="47" mass="5448">MAYFNEQKSKAQALQSDITRLDREIDNLVYELYGLTVEEIRIVEGGK</sequence>
<comment type="caution">
    <text evidence="2">The sequence shown here is derived from an EMBL/GenBank/DDBJ whole genome shotgun (WGS) entry which is preliminary data.</text>
</comment>
<gene>
    <name evidence="2" type="ORF">MM213_00370</name>
</gene>
<feature type="coiled-coil region" evidence="1">
    <location>
        <begin position="4"/>
        <end position="31"/>
    </location>
</feature>
<dbReference type="RefSeq" id="WP_241409279.1">
    <property type="nucleotide sequence ID" value="NZ_JAKZGO010000001.1"/>
</dbReference>
<dbReference type="Proteomes" id="UP001165430">
    <property type="component" value="Unassembled WGS sequence"/>
</dbReference>
<keyword evidence="1" id="KW-0175">Coiled coil</keyword>
<reference evidence="2" key="1">
    <citation type="submission" date="2022-03" db="EMBL/GenBank/DDBJ databases">
        <title>De novo assembled genomes of Belliella spp. (Cyclobacteriaceae) strains.</title>
        <authorList>
            <person name="Szabo A."/>
            <person name="Korponai K."/>
            <person name="Felfoldi T."/>
        </authorList>
    </citation>
    <scope>NUCLEOTIDE SEQUENCE</scope>
    <source>
        <strain evidence="2">DSM 111903</strain>
    </source>
</reference>
<name>A0ABS9V671_9BACT</name>
<organism evidence="2 3">
    <name type="scientific">Belliella alkalica</name>
    <dbReference type="NCBI Taxonomy" id="1730871"/>
    <lineage>
        <taxon>Bacteria</taxon>
        <taxon>Pseudomonadati</taxon>
        <taxon>Bacteroidota</taxon>
        <taxon>Cytophagia</taxon>
        <taxon>Cytophagales</taxon>
        <taxon>Cyclobacteriaceae</taxon>
        <taxon>Belliella</taxon>
    </lineage>
</organism>